<sequence length="73" mass="8641">NIIFELGRLENDPRVDVYQIYNLPKDIKYGIVIFKKQDNKEIKIIVRGIKGDVSEIQLDLLMFVLGERYGTRW</sequence>
<gene>
    <name evidence="1" type="ORF">SPELUC_LOCUS17788</name>
</gene>
<dbReference type="EMBL" id="CAJVPW010076297">
    <property type="protein sequence ID" value="CAG8797836.1"/>
    <property type="molecule type" value="Genomic_DNA"/>
</dbReference>
<dbReference type="Proteomes" id="UP000789366">
    <property type="component" value="Unassembled WGS sequence"/>
</dbReference>
<accession>A0ACA9RL62</accession>
<evidence type="ECO:0000313" key="2">
    <source>
        <dbReference type="Proteomes" id="UP000789366"/>
    </source>
</evidence>
<organism evidence="1 2">
    <name type="scientific">Cetraspora pellucida</name>
    <dbReference type="NCBI Taxonomy" id="1433469"/>
    <lineage>
        <taxon>Eukaryota</taxon>
        <taxon>Fungi</taxon>
        <taxon>Fungi incertae sedis</taxon>
        <taxon>Mucoromycota</taxon>
        <taxon>Glomeromycotina</taxon>
        <taxon>Glomeromycetes</taxon>
        <taxon>Diversisporales</taxon>
        <taxon>Gigasporaceae</taxon>
        <taxon>Cetraspora</taxon>
    </lineage>
</organism>
<protein>
    <submittedName>
        <fullName evidence="1">1892_t:CDS:1</fullName>
    </submittedName>
</protein>
<name>A0ACA9RL62_9GLOM</name>
<comment type="caution">
    <text evidence="1">The sequence shown here is derived from an EMBL/GenBank/DDBJ whole genome shotgun (WGS) entry which is preliminary data.</text>
</comment>
<feature type="non-terminal residue" evidence="1">
    <location>
        <position position="73"/>
    </location>
</feature>
<keyword evidence="2" id="KW-1185">Reference proteome</keyword>
<reference evidence="1" key="1">
    <citation type="submission" date="2021-06" db="EMBL/GenBank/DDBJ databases">
        <authorList>
            <person name="Kallberg Y."/>
            <person name="Tangrot J."/>
            <person name="Rosling A."/>
        </authorList>
    </citation>
    <scope>NUCLEOTIDE SEQUENCE</scope>
    <source>
        <strain evidence="1">28 12/20/2015</strain>
    </source>
</reference>
<feature type="non-terminal residue" evidence="1">
    <location>
        <position position="1"/>
    </location>
</feature>
<proteinExistence type="predicted"/>
<evidence type="ECO:0000313" key="1">
    <source>
        <dbReference type="EMBL" id="CAG8797836.1"/>
    </source>
</evidence>